<dbReference type="EMBL" id="LVVM01003989">
    <property type="protein sequence ID" value="OJA13895.1"/>
    <property type="molecule type" value="Genomic_DNA"/>
</dbReference>
<dbReference type="Proteomes" id="UP000183567">
    <property type="component" value="Unassembled WGS sequence"/>
</dbReference>
<sequence>MMENPSNSGQRQRWSLMSSLYISVRPSHGCCNHCADFRNILGALHRNGIYCVCFSWLEGERVLIKHLSRSA</sequence>
<proteinExistence type="predicted"/>
<reference evidence="1 2" key="1">
    <citation type="submission" date="2016-03" db="EMBL/GenBank/DDBJ databases">
        <title>Comparative genomics of the ectomycorrhizal sister species Rhizopogon vinicolor and Rhizopogon vesiculosus (Basidiomycota: Boletales) reveals a divergence of the mating type B locus.</title>
        <authorList>
            <person name="Mujic A.B."/>
            <person name="Kuo A."/>
            <person name="Tritt A."/>
            <person name="Lipzen A."/>
            <person name="Chen C."/>
            <person name="Johnson J."/>
            <person name="Sharma A."/>
            <person name="Barry K."/>
            <person name="Grigoriev I.V."/>
            <person name="Spatafora J.W."/>
        </authorList>
    </citation>
    <scope>NUCLEOTIDE SEQUENCE [LARGE SCALE GENOMIC DNA]</scope>
    <source>
        <strain evidence="1 2">AM-OR11-056</strain>
    </source>
</reference>
<gene>
    <name evidence="1" type="ORF">AZE42_09667</name>
</gene>
<accession>A0A1J8PZM5</accession>
<evidence type="ECO:0000313" key="1">
    <source>
        <dbReference type="EMBL" id="OJA13895.1"/>
    </source>
</evidence>
<evidence type="ECO:0000313" key="2">
    <source>
        <dbReference type="Proteomes" id="UP000183567"/>
    </source>
</evidence>
<keyword evidence="2" id="KW-1185">Reference proteome</keyword>
<comment type="caution">
    <text evidence="1">The sequence shown here is derived from an EMBL/GenBank/DDBJ whole genome shotgun (WGS) entry which is preliminary data.</text>
</comment>
<dbReference type="AlphaFoldDB" id="A0A1J8PZM5"/>
<name>A0A1J8PZM5_9AGAM</name>
<protein>
    <submittedName>
        <fullName evidence="1">Uncharacterized protein</fullName>
    </submittedName>
</protein>
<organism evidence="1 2">
    <name type="scientific">Rhizopogon vesiculosus</name>
    <dbReference type="NCBI Taxonomy" id="180088"/>
    <lineage>
        <taxon>Eukaryota</taxon>
        <taxon>Fungi</taxon>
        <taxon>Dikarya</taxon>
        <taxon>Basidiomycota</taxon>
        <taxon>Agaricomycotina</taxon>
        <taxon>Agaricomycetes</taxon>
        <taxon>Agaricomycetidae</taxon>
        <taxon>Boletales</taxon>
        <taxon>Suillineae</taxon>
        <taxon>Rhizopogonaceae</taxon>
        <taxon>Rhizopogon</taxon>
    </lineage>
</organism>